<comment type="caution">
    <text evidence="1">The sequence shown here is derived from an EMBL/GenBank/DDBJ whole genome shotgun (WGS) entry which is preliminary data.</text>
</comment>
<gene>
    <name evidence="1" type="ORF">GGR36_002128</name>
</gene>
<name>A0A840BIL0_9RHOO</name>
<dbReference type="AlphaFoldDB" id="A0A840BIL0"/>
<evidence type="ECO:0000313" key="1">
    <source>
        <dbReference type="EMBL" id="MBB4012820.1"/>
    </source>
</evidence>
<sequence length="83" mass="8988">MNLIRRITNRVLRSARYRIKQTPRLERLARAILNRVRGTVAPVRAPEPTPCIAPPPASPLGPVAAGVLADLDAARNAHARPAP</sequence>
<evidence type="ECO:0000313" key="2">
    <source>
        <dbReference type="Proteomes" id="UP000561045"/>
    </source>
</evidence>
<accession>A0A840BIL0</accession>
<proteinExistence type="predicted"/>
<dbReference type="EMBL" id="JACIET010000001">
    <property type="protein sequence ID" value="MBB4012820.1"/>
    <property type="molecule type" value="Genomic_DNA"/>
</dbReference>
<keyword evidence="2" id="KW-1185">Reference proteome</keyword>
<reference evidence="1 2" key="1">
    <citation type="submission" date="2020-08" db="EMBL/GenBank/DDBJ databases">
        <title>Genomic Encyclopedia of Type Strains, Phase IV (KMG-IV): sequencing the most valuable type-strain genomes for metagenomic binning, comparative biology and taxonomic classification.</title>
        <authorList>
            <person name="Goeker M."/>
        </authorList>
    </citation>
    <scope>NUCLEOTIDE SEQUENCE [LARGE SCALE GENOMIC DNA]</scope>
    <source>
        <strain evidence="1 2">DSM 106739</strain>
    </source>
</reference>
<protein>
    <submittedName>
        <fullName evidence="1">Uncharacterized protein</fullName>
    </submittedName>
</protein>
<organism evidence="1 2">
    <name type="scientific">Niveibacterium umoris</name>
    <dbReference type="NCBI Taxonomy" id="1193620"/>
    <lineage>
        <taxon>Bacteria</taxon>
        <taxon>Pseudomonadati</taxon>
        <taxon>Pseudomonadota</taxon>
        <taxon>Betaproteobacteria</taxon>
        <taxon>Rhodocyclales</taxon>
        <taxon>Rhodocyclaceae</taxon>
        <taxon>Niveibacterium</taxon>
    </lineage>
</organism>
<dbReference type="RefSeq" id="WP_183634597.1">
    <property type="nucleotide sequence ID" value="NZ_BAABLE010000011.1"/>
</dbReference>
<dbReference type="Proteomes" id="UP000561045">
    <property type="component" value="Unassembled WGS sequence"/>
</dbReference>